<evidence type="ECO:0000259" key="2">
    <source>
        <dbReference type="Pfam" id="PF03931"/>
    </source>
</evidence>
<accession>A0A5N5HEA0</accession>
<reference evidence="3 4" key="3">
    <citation type="submission" date="2019-11" db="EMBL/GenBank/DDBJ databases">
        <title>A de novo genome assembly of a pear dwarfing rootstock.</title>
        <authorList>
            <person name="Wang F."/>
            <person name="Wang J."/>
            <person name="Li S."/>
            <person name="Zhang Y."/>
            <person name="Fang M."/>
            <person name="Ma L."/>
            <person name="Zhao Y."/>
            <person name="Jiang S."/>
        </authorList>
    </citation>
    <scope>NUCLEOTIDE SEQUENCE [LARGE SCALE GENOMIC DNA]</scope>
    <source>
        <strain evidence="3">S2</strain>
        <tissue evidence="3">Leaf</tissue>
    </source>
</reference>
<evidence type="ECO:0000313" key="4">
    <source>
        <dbReference type="Proteomes" id="UP000327157"/>
    </source>
</evidence>
<comment type="pathway">
    <text evidence="1">Protein modification; protein ubiquitination.</text>
</comment>
<organism evidence="3 4">
    <name type="scientific">Pyrus ussuriensis x Pyrus communis</name>
    <dbReference type="NCBI Taxonomy" id="2448454"/>
    <lineage>
        <taxon>Eukaryota</taxon>
        <taxon>Viridiplantae</taxon>
        <taxon>Streptophyta</taxon>
        <taxon>Embryophyta</taxon>
        <taxon>Tracheophyta</taxon>
        <taxon>Spermatophyta</taxon>
        <taxon>Magnoliopsida</taxon>
        <taxon>eudicotyledons</taxon>
        <taxon>Gunneridae</taxon>
        <taxon>Pentapetalae</taxon>
        <taxon>rosids</taxon>
        <taxon>fabids</taxon>
        <taxon>Rosales</taxon>
        <taxon>Rosaceae</taxon>
        <taxon>Amygdaloideae</taxon>
        <taxon>Maleae</taxon>
        <taxon>Pyrus</taxon>
    </lineage>
</organism>
<dbReference type="InterPro" id="IPR016073">
    <property type="entry name" value="Skp1_comp_POZ"/>
</dbReference>
<protein>
    <recommendedName>
        <fullName evidence="2">SKP1 component POZ domain-containing protein</fullName>
    </recommendedName>
</protein>
<reference evidence="3 4" key="1">
    <citation type="submission" date="2019-09" db="EMBL/GenBank/DDBJ databases">
        <authorList>
            <person name="Ou C."/>
        </authorList>
    </citation>
    <scope>NUCLEOTIDE SEQUENCE [LARGE SCALE GENOMIC DNA]</scope>
    <source>
        <strain evidence="3">S2</strain>
        <tissue evidence="3">Leaf</tissue>
    </source>
</reference>
<sequence length="55" mass="6302">MSLKKITIKSLDIKSFEFEEAMVLESHTIKHMIEDDCTDHQPGFGTSFWSSISKP</sequence>
<dbReference type="InterPro" id="IPR011333">
    <property type="entry name" value="SKP1/BTB/POZ_sf"/>
</dbReference>
<gene>
    <name evidence="3" type="ORF">D8674_017855</name>
</gene>
<proteinExistence type="predicted"/>
<name>A0A5N5HEA0_9ROSA</name>
<dbReference type="GO" id="GO:0006511">
    <property type="term" value="P:ubiquitin-dependent protein catabolic process"/>
    <property type="evidence" value="ECO:0007669"/>
    <property type="project" value="InterPro"/>
</dbReference>
<evidence type="ECO:0000256" key="1">
    <source>
        <dbReference type="ARBA" id="ARBA00004906"/>
    </source>
</evidence>
<dbReference type="Gene3D" id="3.30.710.10">
    <property type="entry name" value="Potassium Channel Kv1.1, Chain A"/>
    <property type="match status" value="1"/>
</dbReference>
<feature type="domain" description="SKP1 component POZ" evidence="2">
    <location>
        <begin position="4"/>
        <end position="42"/>
    </location>
</feature>
<evidence type="ECO:0000313" key="3">
    <source>
        <dbReference type="EMBL" id="KAB2626195.1"/>
    </source>
</evidence>
<dbReference type="EMBL" id="SMOL01000160">
    <property type="protein sequence ID" value="KAB2626195.1"/>
    <property type="molecule type" value="Genomic_DNA"/>
</dbReference>
<dbReference type="Proteomes" id="UP000327157">
    <property type="component" value="Chromosome 16"/>
</dbReference>
<keyword evidence="4" id="KW-1185">Reference proteome</keyword>
<comment type="caution">
    <text evidence="3">The sequence shown here is derived from an EMBL/GenBank/DDBJ whole genome shotgun (WGS) entry which is preliminary data.</text>
</comment>
<dbReference type="AlphaFoldDB" id="A0A5N5HEA0"/>
<dbReference type="SUPFAM" id="SSF54695">
    <property type="entry name" value="POZ domain"/>
    <property type="match status" value="1"/>
</dbReference>
<reference evidence="4" key="2">
    <citation type="submission" date="2019-10" db="EMBL/GenBank/DDBJ databases">
        <title>A de novo genome assembly of a pear dwarfing rootstock.</title>
        <authorList>
            <person name="Wang F."/>
            <person name="Wang J."/>
            <person name="Li S."/>
            <person name="Zhang Y."/>
            <person name="Fang M."/>
            <person name="Ma L."/>
            <person name="Zhao Y."/>
            <person name="Jiang S."/>
        </authorList>
    </citation>
    <scope>NUCLEOTIDE SEQUENCE [LARGE SCALE GENOMIC DNA]</scope>
</reference>
<dbReference type="Pfam" id="PF03931">
    <property type="entry name" value="Skp1_POZ"/>
    <property type="match status" value="1"/>
</dbReference>